<keyword evidence="3" id="KW-1185">Reference proteome</keyword>
<dbReference type="PROSITE" id="PS50943">
    <property type="entry name" value="HTH_CROC1"/>
    <property type="match status" value="1"/>
</dbReference>
<dbReference type="Proteomes" id="UP001204376">
    <property type="component" value="Unassembled WGS sequence"/>
</dbReference>
<dbReference type="SMART" id="SM00530">
    <property type="entry name" value="HTH_XRE"/>
    <property type="match status" value="1"/>
</dbReference>
<proteinExistence type="predicted"/>
<organism evidence="2 3">
    <name type="scientific">Mucilaginibacter aquariorum</name>
    <dbReference type="NCBI Taxonomy" id="2967225"/>
    <lineage>
        <taxon>Bacteria</taxon>
        <taxon>Pseudomonadati</taxon>
        <taxon>Bacteroidota</taxon>
        <taxon>Sphingobacteriia</taxon>
        <taxon>Sphingobacteriales</taxon>
        <taxon>Sphingobacteriaceae</taxon>
        <taxon>Mucilaginibacter</taxon>
    </lineage>
</organism>
<dbReference type="EMBL" id="JANHOH010000001">
    <property type="protein sequence ID" value="MCQ6957300.1"/>
    <property type="molecule type" value="Genomic_DNA"/>
</dbReference>
<sequence length="89" mass="10120">MEISDNEFKESLGKRIKSIRTGRNLGVRKFSQLADIEHHQLLRIEKGLVDIRLSTLRKIAIALNVKESYLLNLGGSNITDNDSDITERI</sequence>
<dbReference type="SUPFAM" id="SSF47413">
    <property type="entry name" value="lambda repressor-like DNA-binding domains"/>
    <property type="match status" value="1"/>
</dbReference>
<comment type="caution">
    <text evidence="2">The sequence shown here is derived from an EMBL/GenBank/DDBJ whole genome shotgun (WGS) entry which is preliminary data.</text>
</comment>
<evidence type="ECO:0000259" key="1">
    <source>
        <dbReference type="PROSITE" id="PS50943"/>
    </source>
</evidence>
<accession>A0ABT1SY74</accession>
<dbReference type="InterPro" id="IPR010982">
    <property type="entry name" value="Lambda_DNA-bd_dom_sf"/>
</dbReference>
<evidence type="ECO:0000313" key="2">
    <source>
        <dbReference type="EMBL" id="MCQ6957300.1"/>
    </source>
</evidence>
<evidence type="ECO:0000313" key="3">
    <source>
        <dbReference type="Proteomes" id="UP001204376"/>
    </source>
</evidence>
<dbReference type="InterPro" id="IPR001387">
    <property type="entry name" value="Cro/C1-type_HTH"/>
</dbReference>
<feature type="domain" description="HTH cro/C1-type" evidence="1">
    <location>
        <begin position="16"/>
        <end position="70"/>
    </location>
</feature>
<dbReference type="Gene3D" id="1.10.260.40">
    <property type="entry name" value="lambda repressor-like DNA-binding domains"/>
    <property type="match status" value="1"/>
</dbReference>
<dbReference type="CDD" id="cd00093">
    <property type="entry name" value="HTH_XRE"/>
    <property type="match status" value="1"/>
</dbReference>
<protein>
    <submittedName>
        <fullName evidence="2">Helix-turn-helix domain-containing protein</fullName>
    </submittedName>
</protein>
<gene>
    <name evidence="2" type="ORF">NPE20_05005</name>
</gene>
<dbReference type="RefSeq" id="WP_256537507.1">
    <property type="nucleotide sequence ID" value="NZ_JANHOH010000001.1"/>
</dbReference>
<name>A0ABT1SY74_9SPHI</name>
<dbReference type="Pfam" id="PF12844">
    <property type="entry name" value="HTH_19"/>
    <property type="match status" value="1"/>
</dbReference>
<reference evidence="2 3" key="1">
    <citation type="submission" date="2022-07" db="EMBL/GenBank/DDBJ databases">
        <title>Mucilaginibacter sp. JC4.</title>
        <authorList>
            <person name="Le V."/>
            <person name="Ko S.-R."/>
            <person name="Ahn C.-Y."/>
            <person name="Oh H.-M."/>
        </authorList>
    </citation>
    <scope>NUCLEOTIDE SEQUENCE [LARGE SCALE GENOMIC DNA]</scope>
    <source>
        <strain evidence="2 3">JC4</strain>
    </source>
</reference>